<keyword evidence="2" id="KW-1185">Reference proteome</keyword>
<evidence type="ECO:0008006" key="3">
    <source>
        <dbReference type="Google" id="ProtNLM"/>
    </source>
</evidence>
<dbReference type="AlphaFoldDB" id="A0A096DCX6"/>
<dbReference type="SUPFAM" id="SSF57783">
    <property type="entry name" value="Zinc beta-ribbon"/>
    <property type="match status" value="1"/>
</dbReference>
<dbReference type="EMBL" id="ADLO01000059">
    <property type="protein sequence ID" value="KGF55324.1"/>
    <property type="molecule type" value="Genomic_DNA"/>
</dbReference>
<accession>A0A096DCX6</accession>
<dbReference type="HOGENOM" id="CLU_1934390_0_0_9"/>
<organism evidence="1 2">
    <name type="scientific">Flavonifractor plautii 1_3_50AFAA</name>
    <dbReference type="NCBI Taxonomy" id="742738"/>
    <lineage>
        <taxon>Bacteria</taxon>
        <taxon>Bacillati</taxon>
        <taxon>Bacillota</taxon>
        <taxon>Clostridia</taxon>
        <taxon>Eubacteriales</taxon>
        <taxon>Oscillospiraceae</taxon>
        <taxon>Flavonifractor</taxon>
    </lineage>
</organism>
<dbReference type="eggNOG" id="COG0358">
    <property type="taxonomic scope" value="Bacteria"/>
</dbReference>
<sequence>MPYYDSEAIERARQVDLLTYLQTCEPQELVHVSGNVYCTKTHDSLRISNGKWCWFSRGIGGYSALDYLIKVNGYSFMDAMETITGRAAIRPPSFVPAPKEEKPSICFCRRPRRITGLWWTTSKKEGSTKR</sequence>
<name>A0A096DCX6_FLAPL</name>
<evidence type="ECO:0000313" key="2">
    <source>
        <dbReference type="Proteomes" id="UP000029585"/>
    </source>
</evidence>
<comment type="caution">
    <text evidence="1">The sequence shown here is derived from an EMBL/GenBank/DDBJ whole genome shotgun (WGS) entry which is preliminary data.</text>
</comment>
<reference evidence="1 2" key="1">
    <citation type="submission" date="2011-08" db="EMBL/GenBank/DDBJ databases">
        <title>The Genome Sequence of Clostridium orbiscindens 1_3_50AFAA.</title>
        <authorList>
            <consortium name="The Broad Institute Genome Sequencing Platform"/>
            <person name="Earl A."/>
            <person name="Ward D."/>
            <person name="Feldgarden M."/>
            <person name="Gevers D."/>
            <person name="Daigneault M."/>
            <person name="Strauss J."/>
            <person name="Allen-Vercoe E."/>
            <person name="Young S.K."/>
            <person name="Zeng Q."/>
            <person name="Gargeya S."/>
            <person name="Fitzgerald M."/>
            <person name="Haas B."/>
            <person name="Abouelleil A."/>
            <person name="Alvarado L."/>
            <person name="Arachchi H.M."/>
            <person name="Berlin A."/>
            <person name="Brown A."/>
            <person name="Chapman S.B."/>
            <person name="Chen Z."/>
            <person name="Dunbar C."/>
            <person name="Freedman E."/>
            <person name="Gearin G."/>
            <person name="Gellesch M."/>
            <person name="Goldberg J."/>
            <person name="Griggs A."/>
            <person name="Gujja S."/>
            <person name="Heiman D."/>
            <person name="Howarth C."/>
            <person name="Larson L."/>
            <person name="Lui A."/>
            <person name="MacDonald P.J.P."/>
            <person name="Montmayeur A."/>
            <person name="Murphy C."/>
            <person name="Neiman D."/>
            <person name="Pearson M."/>
            <person name="Priest M."/>
            <person name="Roberts A."/>
            <person name="Saif S."/>
            <person name="Shea T."/>
            <person name="Shenoy N."/>
            <person name="Sisk P."/>
            <person name="Stolte C."/>
            <person name="Sykes S."/>
            <person name="Wortman J."/>
            <person name="Nusbaum C."/>
            <person name="Birren B."/>
        </authorList>
    </citation>
    <scope>NUCLEOTIDE SEQUENCE [LARGE SCALE GENOMIC DNA]</scope>
    <source>
        <strain evidence="1 2">1_3_50AFAA</strain>
    </source>
</reference>
<dbReference type="Proteomes" id="UP000029585">
    <property type="component" value="Unassembled WGS sequence"/>
</dbReference>
<gene>
    <name evidence="1" type="ORF">HMPREF9460_02059</name>
</gene>
<proteinExistence type="predicted"/>
<evidence type="ECO:0000313" key="1">
    <source>
        <dbReference type="EMBL" id="KGF55324.1"/>
    </source>
</evidence>
<protein>
    <recommendedName>
        <fullName evidence="3">DUF3991 domain-containing protein</fullName>
    </recommendedName>
</protein>